<organism evidence="5">
    <name type="scientific">Mesocestoides corti</name>
    <name type="common">Flatworm</name>
    <dbReference type="NCBI Taxonomy" id="53468"/>
    <lineage>
        <taxon>Eukaryota</taxon>
        <taxon>Metazoa</taxon>
        <taxon>Spiralia</taxon>
        <taxon>Lophotrochozoa</taxon>
        <taxon>Platyhelminthes</taxon>
        <taxon>Cestoda</taxon>
        <taxon>Eucestoda</taxon>
        <taxon>Cyclophyllidea</taxon>
        <taxon>Mesocestoididae</taxon>
        <taxon>Mesocestoides</taxon>
    </lineage>
</organism>
<evidence type="ECO:0000256" key="1">
    <source>
        <dbReference type="ARBA" id="ARBA00022694"/>
    </source>
</evidence>
<dbReference type="InterPro" id="IPR016193">
    <property type="entry name" value="Cytidine_deaminase-like"/>
</dbReference>
<accession>A0A5K3FV39</accession>
<protein>
    <submittedName>
        <fullName evidence="4 5">CMP/dCMP-type deaminase domain-containing protein</fullName>
    </submittedName>
</protein>
<feature type="domain" description="CMP/dCMP-type deaminase" evidence="3">
    <location>
        <begin position="296"/>
        <end position="416"/>
    </location>
</feature>
<dbReference type="GO" id="GO:0008033">
    <property type="term" value="P:tRNA processing"/>
    <property type="evidence" value="ECO:0007669"/>
    <property type="project" value="UniProtKB-KW"/>
</dbReference>
<dbReference type="Gene3D" id="3.40.140.10">
    <property type="entry name" value="Cytidine Deaminase, domain 2"/>
    <property type="match status" value="1"/>
</dbReference>
<name>A0A5K3FV39_MESCO</name>
<evidence type="ECO:0000313" key="4">
    <source>
        <dbReference type="WBParaSite" id="MCU_012047-RA"/>
    </source>
</evidence>
<dbReference type="GO" id="GO:0052717">
    <property type="term" value="F:tRNA-specific adenosine-34 deaminase activity"/>
    <property type="evidence" value="ECO:0007669"/>
    <property type="project" value="TreeGrafter"/>
</dbReference>
<dbReference type="GO" id="GO:0005634">
    <property type="term" value="C:nucleus"/>
    <property type="evidence" value="ECO:0007669"/>
    <property type="project" value="TreeGrafter"/>
</dbReference>
<dbReference type="AlphaFoldDB" id="A0A5K3FV39"/>
<reference evidence="4 5" key="1">
    <citation type="submission" date="2019-11" db="UniProtKB">
        <authorList>
            <consortium name="WormBaseParasite"/>
        </authorList>
    </citation>
    <scope>IDENTIFICATION</scope>
</reference>
<dbReference type="PANTHER" id="PTHR11079:SF156">
    <property type="entry name" value="INACTIVE TRNA-SPECIFIC ADENOSINE DEAMINASE-LIKE PROTEIN 3-RELATED"/>
    <property type="match status" value="1"/>
</dbReference>
<dbReference type="SUPFAM" id="SSF53927">
    <property type="entry name" value="Cytidine deaminase-like"/>
    <property type="match status" value="1"/>
</dbReference>
<dbReference type="Pfam" id="PF00383">
    <property type="entry name" value="dCMP_cyt_deam_1"/>
    <property type="match status" value="1"/>
</dbReference>
<comment type="similarity">
    <text evidence="2">Belongs to the cytidine and deoxycytidylate deaminase family. ADAT3 subfamily.</text>
</comment>
<proteinExistence type="inferred from homology"/>
<dbReference type="PANTHER" id="PTHR11079">
    <property type="entry name" value="CYTOSINE DEAMINASE FAMILY MEMBER"/>
    <property type="match status" value="1"/>
</dbReference>
<evidence type="ECO:0000259" key="3">
    <source>
        <dbReference type="PROSITE" id="PS51747"/>
    </source>
</evidence>
<dbReference type="PROSITE" id="PS51747">
    <property type="entry name" value="CYT_DCMP_DEAMINASES_2"/>
    <property type="match status" value="1"/>
</dbReference>
<dbReference type="WBParaSite" id="MCU_012047-RB">
    <property type="protein sequence ID" value="MCU_012047-RB"/>
    <property type="gene ID" value="MCU_012047"/>
</dbReference>
<evidence type="ECO:0000313" key="5">
    <source>
        <dbReference type="WBParaSite" id="MCU_012047-RB"/>
    </source>
</evidence>
<sequence length="437" mass="47975">MIIESVDCRDCMRVIEHLLVNYLGLKGYDLDPSGRLICIPVDKNSETAQQVIDTLTASGILVSLSADSDLSHTCSGSKRECHPLPSKRPKFTGNDEFIQNVEQLTAVVASSNRCQRGHNVPAWCVRVAPLTKMSACIAILTHHKPLPSTLAHVKRAFVKPQGKDQVGRVLLGLAGTSFTERDAIDCITKLCEVTSISRPHLETCWVPLSPPHSRQQQELLSSLIKSSSNFRSWPTNFHPNATLESLLAHGCLNSSTNDAKSYFSPKDVEWHNHWIRRAVELTKTGSQNLRNASCDPDNPHLICACIIVRPQNVTNRSPAEFQPLAEAVSTTGSSCIDHAVMLASSQVGRLNLDQRKQAFSDPKNGTDNGSNYLCTGCDAYVSTEPCLMCAMALLHARIARVFIARRLPSAGGLCSRWKLSLVNALNHHFLVFAPPEV</sequence>
<evidence type="ECO:0000256" key="2">
    <source>
        <dbReference type="ARBA" id="ARBA00038160"/>
    </source>
</evidence>
<keyword evidence="1" id="KW-0819">tRNA processing</keyword>
<dbReference type="WBParaSite" id="MCU_012047-RA">
    <property type="protein sequence ID" value="MCU_012047-RA"/>
    <property type="gene ID" value="MCU_012047"/>
</dbReference>
<dbReference type="GO" id="GO:0005737">
    <property type="term" value="C:cytoplasm"/>
    <property type="evidence" value="ECO:0007669"/>
    <property type="project" value="TreeGrafter"/>
</dbReference>
<dbReference type="InterPro" id="IPR002125">
    <property type="entry name" value="CMP_dCMP_dom"/>
</dbReference>